<dbReference type="EMBL" id="CP016757">
    <property type="protein sequence ID" value="ANZ45940.1"/>
    <property type="molecule type" value="Genomic_DNA"/>
</dbReference>
<dbReference type="PANTHER" id="PTHR43808">
    <property type="entry name" value="ACETYLORNITHINE DEACETYLASE"/>
    <property type="match status" value="1"/>
</dbReference>
<organism evidence="8 9">
    <name type="scientific">Cloacibacillus porcorum</name>
    <dbReference type="NCBI Taxonomy" id="1197717"/>
    <lineage>
        <taxon>Bacteria</taxon>
        <taxon>Thermotogati</taxon>
        <taxon>Synergistota</taxon>
        <taxon>Synergistia</taxon>
        <taxon>Synergistales</taxon>
        <taxon>Synergistaceae</taxon>
        <taxon>Cloacibacillus</taxon>
    </lineage>
</organism>
<evidence type="ECO:0000313" key="8">
    <source>
        <dbReference type="EMBL" id="ANZ45940.1"/>
    </source>
</evidence>
<dbReference type="InterPro" id="IPR050072">
    <property type="entry name" value="Peptidase_M20A"/>
</dbReference>
<keyword evidence="4" id="KW-0378">Hydrolase</keyword>
<dbReference type="Proteomes" id="UP000093044">
    <property type="component" value="Chromosome"/>
</dbReference>
<dbReference type="RefSeq" id="WP_066747175.1">
    <property type="nucleotide sequence ID" value="NZ_CP016757.1"/>
</dbReference>
<dbReference type="GeneID" id="83058777"/>
<protein>
    <submittedName>
        <fullName evidence="8">Acetyl-lysine deacetylase</fullName>
    </submittedName>
</protein>
<keyword evidence="2" id="KW-0028">Amino-acid biosynthesis</keyword>
<dbReference type="InterPro" id="IPR010175">
    <property type="entry name" value="LysK"/>
</dbReference>
<dbReference type="Pfam" id="PF01546">
    <property type="entry name" value="Peptidase_M20"/>
    <property type="match status" value="1"/>
</dbReference>
<evidence type="ECO:0000256" key="2">
    <source>
        <dbReference type="ARBA" id="ARBA00022605"/>
    </source>
</evidence>
<evidence type="ECO:0000256" key="3">
    <source>
        <dbReference type="ARBA" id="ARBA00022723"/>
    </source>
</evidence>
<dbReference type="GO" id="GO:0016811">
    <property type="term" value="F:hydrolase activity, acting on carbon-nitrogen (but not peptide) bonds, in linear amides"/>
    <property type="evidence" value="ECO:0007669"/>
    <property type="project" value="InterPro"/>
</dbReference>
<keyword evidence="9" id="KW-1185">Reference proteome</keyword>
<evidence type="ECO:0000256" key="4">
    <source>
        <dbReference type="ARBA" id="ARBA00022801"/>
    </source>
</evidence>
<keyword evidence="1" id="KW-0963">Cytoplasm</keyword>
<keyword evidence="7" id="KW-0170">Cobalt</keyword>
<evidence type="ECO:0000256" key="6">
    <source>
        <dbReference type="ARBA" id="ARBA00023154"/>
    </source>
</evidence>
<evidence type="ECO:0000256" key="7">
    <source>
        <dbReference type="ARBA" id="ARBA00023285"/>
    </source>
</evidence>
<keyword evidence="3" id="KW-0479">Metal-binding</keyword>
<dbReference type="STRING" id="1197717.BED41_13070"/>
<evidence type="ECO:0000256" key="5">
    <source>
        <dbReference type="ARBA" id="ARBA00022833"/>
    </source>
</evidence>
<keyword evidence="5" id="KW-0862">Zinc</keyword>
<dbReference type="GO" id="GO:0008270">
    <property type="term" value="F:zinc ion binding"/>
    <property type="evidence" value="ECO:0007669"/>
    <property type="project" value="InterPro"/>
</dbReference>
<sequence length="345" mass="36764">MRLPESVGLLVDIVAVPSPTGHEEDAARMLADRLPRFGWETSHLDGAGSVIATRGNGDKELVLLSHIDTVPGGPKLFVNEERIEGRGSVDAKSPCCALAVGGGAVEVPEDWRITFVAAVGEEIDSRGARFRMPLHEPAALVVGEPTGSNGVALSYRGRILFSFVAEDSGAHRSGSPGPMSDTVLAAASMMQITENMGKGYSIAIMEMEGHEAGKRSASITMDLRTPIGAQQDELELRLRETAAAFGVGLKVIEYVPPHEVHKSDPVIRAFRTAIRDVTGEPPRVLAKQGTCDFNVLSTWGCPMGAFGPGDSKYDHSSNEQIEIKEFLRGVEVVKGALPKIMAAIA</sequence>
<proteinExistence type="predicted"/>
<dbReference type="GO" id="GO:0009085">
    <property type="term" value="P:lysine biosynthetic process"/>
    <property type="evidence" value="ECO:0007669"/>
    <property type="project" value="UniProtKB-KW"/>
</dbReference>
<accession>A0A1B2I7J3</accession>
<dbReference type="InterPro" id="IPR002933">
    <property type="entry name" value="Peptidase_M20"/>
</dbReference>
<dbReference type="OrthoDB" id="9792335at2"/>
<dbReference type="NCBIfam" id="TIGR01902">
    <property type="entry name" value="dapE-lys-deAc"/>
    <property type="match status" value="1"/>
</dbReference>
<evidence type="ECO:0000313" key="9">
    <source>
        <dbReference type="Proteomes" id="UP000093044"/>
    </source>
</evidence>
<dbReference type="KEGG" id="cpor:BED41_13070"/>
<reference evidence="8" key="1">
    <citation type="submission" date="2016-08" db="EMBL/GenBank/DDBJ databases">
        <title>Complete genome of Cloacibacillus porcorum.</title>
        <authorList>
            <person name="Looft T."/>
            <person name="Bayles D.O."/>
            <person name="Alt D.P."/>
        </authorList>
    </citation>
    <scope>NUCLEOTIDE SEQUENCE [LARGE SCALE GENOMIC DNA]</scope>
    <source>
        <strain evidence="8">CL-84</strain>
    </source>
</reference>
<dbReference type="SUPFAM" id="SSF53187">
    <property type="entry name" value="Zn-dependent exopeptidases"/>
    <property type="match status" value="1"/>
</dbReference>
<gene>
    <name evidence="8" type="ORF">BED41_13070</name>
</gene>
<dbReference type="GO" id="GO:0050897">
    <property type="term" value="F:cobalt ion binding"/>
    <property type="evidence" value="ECO:0007669"/>
    <property type="project" value="InterPro"/>
</dbReference>
<dbReference type="Gene3D" id="3.40.630.10">
    <property type="entry name" value="Zn peptidases"/>
    <property type="match status" value="2"/>
</dbReference>
<dbReference type="AlphaFoldDB" id="A0A1B2I7J3"/>
<dbReference type="PANTHER" id="PTHR43808:SF28">
    <property type="entry name" value="[LYSW]-LYSINE_[LYSW]-ORNITHINE HYDROLASE"/>
    <property type="match status" value="1"/>
</dbReference>
<evidence type="ECO:0000256" key="1">
    <source>
        <dbReference type="ARBA" id="ARBA00022490"/>
    </source>
</evidence>
<name>A0A1B2I7J3_9BACT</name>
<keyword evidence="6" id="KW-0457">Lysine biosynthesis</keyword>